<reference evidence="2 3" key="1">
    <citation type="submission" date="2014-02" db="EMBL/GenBank/DDBJ databases">
        <title>Transposable element dynamics among asymbiotic and ectomycorrhizal Amanita fungi.</title>
        <authorList>
            <consortium name="DOE Joint Genome Institute"/>
            <person name="Hess J."/>
            <person name="Skrede I."/>
            <person name="Wolfe B."/>
            <person name="LaButti K."/>
            <person name="Ohm R.A."/>
            <person name="Grigoriev I.V."/>
            <person name="Pringle A."/>
        </authorList>
    </citation>
    <scope>NUCLEOTIDE SEQUENCE [LARGE SCALE GENOMIC DNA]</scope>
    <source>
        <strain evidence="2 3">SKay4041</strain>
    </source>
</reference>
<keyword evidence="3" id="KW-1185">Reference proteome</keyword>
<evidence type="ECO:0000313" key="2">
    <source>
        <dbReference type="EMBL" id="PFH44936.1"/>
    </source>
</evidence>
<evidence type="ECO:0000313" key="3">
    <source>
        <dbReference type="Proteomes" id="UP000242287"/>
    </source>
</evidence>
<protein>
    <submittedName>
        <fullName evidence="2">Uncharacterized protein</fullName>
    </submittedName>
</protein>
<dbReference type="OrthoDB" id="2909371at2759"/>
<gene>
    <name evidence="2" type="ORF">AMATHDRAFT_72107</name>
</gene>
<dbReference type="EMBL" id="KZ302688">
    <property type="protein sequence ID" value="PFH44936.1"/>
    <property type="molecule type" value="Genomic_DNA"/>
</dbReference>
<dbReference type="STRING" id="703135.A0A2A9NAY1"/>
<organism evidence="2 3">
    <name type="scientific">Amanita thiersii Skay4041</name>
    <dbReference type="NCBI Taxonomy" id="703135"/>
    <lineage>
        <taxon>Eukaryota</taxon>
        <taxon>Fungi</taxon>
        <taxon>Dikarya</taxon>
        <taxon>Basidiomycota</taxon>
        <taxon>Agaricomycotina</taxon>
        <taxon>Agaricomycetes</taxon>
        <taxon>Agaricomycetidae</taxon>
        <taxon>Agaricales</taxon>
        <taxon>Pluteineae</taxon>
        <taxon>Amanitaceae</taxon>
        <taxon>Amanita</taxon>
    </lineage>
</organism>
<proteinExistence type="predicted"/>
<accession>A0A2A9NAY1</accession>
<name>A0A2A9NAY1_9AGAR</name>
<dbReference type="Gene3D" id="1.20.1280.50">
    <property type="match status" value="1"/>
</dbReference>
<evidence type="ECO:0000256" key="1">
    <source>
        <dbReference type="SAM" id="MobiDB-lite"/>
    </source>
</evidence>
<feature type="region of interest" description="Disordered" evidence="1">
    <location>
        <begin position="381"/>
        <end position="401"/>
    </location>
</feature>
<dbReference type="AlphaFoldDB" id="A0A2A9NAY1"/>
<sequence length="523" mass="60446">MSNTSLELQDQFTQQATLSYSASSDSSPIQCLSSEVLSEIFVHCLEKGTISNSVTDCPLLLCCVCSSWRTIALHTPRLWTTLDFQPCRTSCTAAEFVEHVHSWIKRSGDLPLKLKLDFGYSFEGLNWHDFADVILAAYLQYTSRWRSVKISFDDTHHNAMDRVLSNPIHAPRLRSFTFKVQDAEDDDFPTPKFSFPALTKFVWAPLTHSLDEINHIPWHQLTCVDIGFRISFSPALEILQRCPKLVSYSVDLKEVEEEEPQDMKPSPPIVHLNLHSLCLSFRYLCRCFFDRLVLPALHTLKIINESDEEFEEFQPYQSELLKLLTRSECKLEVLELHHSEINLTTLLPHNSCQTLRQLSFKSRCHEPFDDVILRRMTLQTGNQTRKKKKKKSKNRGKKQQTGVPLCPVLEHLDVEFFMHIATPGLLGRMILSRCSSKASGVTLNFVNICTVDLPPLDQELLEKVDRKVCKITVDYLHGMYDGEDDDFDEYQFNSDHGYGYDYDHDLAYEYNYFSESDDDYYPF</sequence>
<dbReference type="Proteomes" id="UP000242287">
    <property type="component" value="Unassembled WGS sequence"/>
</dbReference>
<feature type="compositionally biased region" description="Basic residues" evidence="1">
    <location>
        <begin position="384"/>
        <end position="398"/>
    </location>
</feature>